<dbReference type="Pfam" id="PF00122">
    <property type="entry name" value="E1-E2_ATPase"/>
    <property type="match status" value="1"/>
</dbReference>
<dbReference type="InterPro" id="IPR050510">
    <property type="entry name" value="Cation_transp_ATPase_P-type"/>
</dbReference>
<evidence type="ECO:0000256" key="10">
    <source>
        <dbReference type="SAM" id="MobiDB-lite"/>
    </source>
</evidence>
<comment type="subcellular location">
    <subcellularLocation>
        <location evidence="1">Cell membrane</location>
        <topology evidence="1">Multi-pass membrane protein</topology>
    </subcellularLocation>
</comment>
<dbReference type="Gene3D" id="3.40.50.1000">
    <property type="entry name" value="HAD superfamily/HAD-like"/>
    <property type="match status" value="1"/>
</dbReference>
<evidence type="ECO:0000256" key="9">
    <source>
        <dbReference type="ARBA" id="ARBA00023136"/>
    </source>
</evidence>
<feature type="domain" description="Cation-transporting P-type ATPase N-terminal" evidence="12">
    <location>
        <begin position="158"/>
        <end position="231"/>
    </location>
</feature>
<dbReference type="InterPro" id="IPR059000">
    <property type="entry name" value="ATPase_P-type_domA"/>
</dbReference>
<dbReference type="Pfam" id="PF13246">
    <property type="entry name" value="Cation_ATPase"/>
    <property type="match status" value="1"/>
</dbReference>
<dbReference type="SFLD" id="SFLDS00003">
    <property type="entry name" value="Haloacid_Dehalogenase"/>
    <property type="match status" value="1"/>
</dbReference>
<evidence type="ECO:0000313" key="13">
    <source>
        <dbReference type="EMBL" id="CAI8897981.1"/>
    </source>
</evidence>
<dbReference type="CDD" id="cd07539">
    <property type="entry name" value="P-type_ATPase"/>
    <property type="match status" value="1"/>
</dbReference>
<dbReference type="Gene3D" id="1.20.1110.10">
    <property type="entry name" value="Calcium-transporting ATPase, transmembrane domain"/>
    <property type="match status" value="1"/>
</dbReference>
<evidence type="ECO:0000256" key="4">
    <source>
        <dbReference type="ARBA" id="ARBA00022692"/>
    </source>
</evidence>
<name>A0ABN8X5X5_9GAMM</name>
<dbReference type="InterPro" id="IPR023214">
    <property type="entry name" value="HAD_sf"/>
</dbReference>
<dbReference type="Pfam" id="PF00690">
    <property type="entry name" value="Cation_ATPase_N"/>
    <property type="match status" value="1"/>
</dbReference>
<evidence type="ECO:0000256" key="3">
    <source>
        <dbReference type="ARBA" id="ARBA00022475"/>
    </source>
</evidence>
<proteinExistence type="inferred from homology"/>
<feature type="region of interest" description="Disordered" evidence="10">
    <location>
        <begin position="1"/>
        <end position="21"/>
    </location>
</feature>
<keyword evidence="9 11" id="KW-0472">Membrane</keyword>
<dbReference type="SUPFAM" id="SSF81660">
    <property type="entry name" value="Metal cation-transporting ATPase, ATP-binding domain N"/>
    <property type="match status" value="1"/>
</dbReference>
<dbReference type="Pfam" id="PF00689">
    <property type="entry name" value="Cation_ATPase_C"/>
    <property type="match status" value="1"/>
</dbReference>
<dbReference type="PROSITE" id="PS00154">
    <property type="entry name" value="ATPASE_E1_E2"/>
    <property type="match status" value="1"/>
</dbReference>
<dbReference type="SUPFAM" id="SSF81665">
    <property type="entry name" value="Calcium ATPase, transmembrane domain M"/>
    <property type="match status" value="1"/>
</dbReference>
<accession>A0ABN8X5X5</accession>
<dbReference type="SFLD" id="SFLDG00002">
    <property type="entry name" value="C1.7:_P-type_atpase_like"/>
    <property type="match status" value="1"/>
</dbReference>
<evidence type="ECO:0000256" key="1">
    <source>
        <dbReference type="ARBA" id="ARBA00004651"/>
    </source>
</evidence>
<dbReference type="SMART" id="SM00831">
    <property type="entry name" value="Cation_ATPase_N"/>
    <property type="match status" value="1"/>
</dbReference>
<sequence length="1044" mass="112046">MKDRLDRSARRPDSSSMSNPSRSMLVTLAHYGAPGRIRVKIRGLYRSEILKAALEELPSRNRWLESVSANPLTGNALIRFTPDRPIAHIIDELEQWVRTHWKPRTAALKPQAKARTQGSWNSNTVNVDFFKGQKAAFERPTLQLVENPDVKATSHRPIWHSIKAEEALTTFGSGHDGLTAKVAAARLRRYGPNTLIEQKPRSAMAMLAGQFMSPPVALLGVSAAISIATGGIADALAILSVVLINAGVGYFTESEAEKIISSLATLTPTRTMVIREGKKTDIAVEHVVPGDILVLEPGSFVAADARLIASNRLTVDESALTGESLPVSKHHNDLAAADTPLADRKNMVHRGTVVTGGNGKAVAVSTGRHTEIGVIQSLVGTVKPPQTPLQRQLSRMGTQLALVSGGICAAMFGLGLLRGFTALQMLKSSISLAVAAVPEGLPAVATTTLALGIRRMQRRKVLVRQLPAVETLGSVRTLCLDKTGTLTENRMRAVSIETPECSVTRTNGSLLMNGEPFALAEQKDLERLLQVVSLCSEVRLVENGNGLQLDGTPTESALVEIAMDAGENIKALRARHPLVKTVYRAEDRPYMVTVHKDPDGTHLVAVKGSPADVLGLCTHRLRNGECIELDETARAAIMAQNERLAGHALRVLGVAFGYSQDISTASVTQNLVWLGLIGMEDSVRPAMAELMAKFHDAGINTVMITGDQSATAFSVAKRLRLNGDKALEIIDSASLDTLDPDLLAGIVSDTTVFARVSPAHKLRIVQALQKAGHVVAMTGDGINDGPALKAADIGVTLGGQGTDVARSVADIVLEDDNLHTMIAAVEQGRTIYLNIRKSLRFLLSSNLSEVEVMLIGTALGAGEVLNPIQLLWINLLTDILPGLGLALEPPELNVLKQTPRSLTEPIIRRADAVRLMRESLLISGSAMAVYGYSISRYGLGPKAGTNTFMALTLGQLLHAISCRSERTSVFDREKRPTNRLLNAGLLGSAALQVGAAFLPPLRTLLRLTPISARDWIAIAAGATTPFLINEGAKRLKSGLHRKER</sequence>
<evidence type="ECO:0000256" key="7">
    <source>
        <dbReference type="ARBA" id="ARBA00022967"/>
    </source>
</evidence>
<dbReference type="InterPro" id="IPR044492">
    <property type="entry name" value="P_typ_ATPase_HD_dom"/>
</dbReference>
<evidence type="ECO:0000256" key="11">
    <source>
        <dbReference type="SAM" id="Phobius"/>
    </source>
</evidence>
<evidence type="ECO:0000313" key="14">
    <source>
        <dbReference type="Proteomes" id="UP001162030"/>
    </source>
</evidence>
<dbReference type="InterPro" id="IPR036412">
    <property type="entry name" value="HAD-like_sf"/>
</dbReference>
<keyword evidence="3" id="KW-1003">Cell membrane</keyword>
<keyword evidence="14" id="KW-1185">Reference proteome</keyword>
<keyword evidence="8 11" id="KW-1133">Transmembrane helix</keyword>
<organism evidence="13 14">
    <name type="scientific">Methylocaldum szegediense</name>
    <dbReference type="NCBI Taxonomy" id="73780"/>
    <lineage>
        <taxon>Bacteria</taxon>
        <taxon>Pseudomonadati</taxon>
        <taxon>Pseudomonadota</taxon>
        <taxon>Gammaproteobacteria</taxon>
        <taxon>Methylococcales</taxon>
        <taxon>Methylococcaceae</taxon>
        <taxon>Methylocaldum</taxon>
    </lineage>
</organism>
<dbReference type="InterPro" id="IPR018303">
    <property type="entry name" value="ATPase_P-typ_P_site"/>
</dbReference>
<feature type="transmembrane region" description="Helical" evidence="11">
    <location>
        <begin position="231"/>
        <end position="251"/>
    </location>
</feature>
<dbReference type="InterPro" id="IPR008250">
    <property type="entry name" value="ATPase_P-typ_transduc_dom_A_sf"/>
</dbReference>
<evidence type="ECO:0000259" key="12">
    <source>
        <dbReference type="SMART" id="SM00831"/>
    </source>
</evidence>
<feature type="compositionally biased region" description="Basic and acidic residues" evidence="10">
    <location>
        <begin position="1"/>
        <end position="13"/>
    </location>
</feature>
<evidence type="ECO:0000256" key="8">
    <source>
        <dbReference type="ARBA" id="ARBA00022989"/>
    </source>
</evidence>
<dbReference type="InterPro" id="IPR004014">
    <property type="entry name" value="ATPase_P-typ_cation-transptr_N"/>
</dbReference>
<feature type="transmembrane region" description="Helical" evidence="11">
    <location>
        <begin position="400"/>
        <end position="420"/>
    </location>
</feature>
<dbReference type="SUPFAM" id="SSF81653">
    <property type="entry name" value="Calcium ATPase, transduction domain A"/>
    <property type="match status" value="1"/>
</dbReference>
<reference evidence="13 14" key="1">
    <citation type="submission" date="2023-03" db="EMBL/GenBank/DDBJ databases">
        <authorList>
            <person name="Pearce D."/>
        </authorList>
    </citation>
    <scope>NUCLEOTIDE SEQUENCE [LARGE SCALE GENOMIC DNA]</scope>
    <source>
        <strain evidence="13">Msz</strain>
    </source>
</reference>
<keyword evidence="4 11" id="KW-0812">Transmembrane</keyword>
<dbReference type="EMBL" id="OX458333">
    <property type="protein sequence ID" value="CAI8897981.1"/>
    <property type="molecule type" value="Genomic_DNA"/>
</dbReference>
<dbReference type="PANTHER" id="PTHR43294">
    <property type="entry name" value="SODIUM/POTASSIUM-TRANSPORTING ATPASE SUBUNIT ALPHA"/>
    <property type="match status" value="1"/>
</dbReference>
<dbReference type="PRINTS" id="PR00120">
    <property type="entry name" value="HATPASE"/>
</dbReference>
<dbReference type="NCBIfam" id="TIGR01494">
    <property type="entry name" value="ATPase_P-type"/>
    <property type="match status" value="2"/>
</dbReference>
<dbReference type="SUPFAM" id="SSF56784">
    <property type="entry name" value="HAD-like"/>
    <property type="match status" value="1"/>
</dbReference>
<dbReference type="InterPro" id="IPR006068">
    <property type="entry name" value="ATPase_P-typ_cation-transptr_C"/>
</dbReference>
<dbReference type="PRINTS" id="PR00119">
    <property type="entry name" value="CATATPASE"/>
</dbReference>
<dbReference type="InterPro" id="IPR023298">
    <property type="entry name" value="ATPase_P-typ_TM_dom_sf"/>
</dbReference>
<comment type="similarity">
    <text evidence="2">Belongs to the cation transport ATPase (P-type) (TC 3.A.3) family. Type IIA subfamily.</text>
</comment>
<keyword evidence="5" id="KW-0547">Nucleotide-binding</keyword>
<evidence type="ECO:0000256" key="6">
    <source>
        <dbReference type="ARBA" id="ARBA00022840"/>
    </source>
</evidence>
<dbReference type="Gene3D" id="3.40.1110.10">
    <property type="entry name" value="Calcium-transporting ATPase, cytoplasmic domain N"/>
    <property type="match status" value="1"/>
</dbReference>
<dbReference type="Gene3D" id="2.70.150.10">
    <property type="entry name" value="Calcium-transporting ATPase, cytoplasmic transduction domain A"/>
    <property type="match status" value="1"/>
</dbReference>
<dbReference type="InterPro" id="IPR001757">
    <property type="entry name" value="P_typ_ATPase"/>
</dbReference>
<gene>
    <name evidence="13" type="ORF">MSZNOR_3382</name>
</gene>
<keyword evidence="6" id="KW-0067">ATP-binding</keyword>
<dbReference type="SFLD" id="SFLDF00027">
    <property type="entry name" value="p-type_atpase"/>
    <property type="match status" value="1"/>
</dbReference>
<dbReference type="InterPro" id="IPR023299">
    <property type="entry name" value="ATPase_P-typ_cyto_dom_N"/>
</dbReference>
<keyword evidence="7" id="KW-1278">Translocase</keyword>
<protein>
    <submittedName>
        <fullName evidence="13">Ca2+-transporting ATPase</fullName>
    </submittedName>
</protein>
<dbReference type="PANTHER" id="PTHR43294:SF21">
    <property type="entry name" value="CATION TRANSPORTING ATPASE"/>
    <property type="match status" value="1"/>
</dbReference>
<dbReference type="Proteomes" id="UP001162030">
    <property type="component" value="Chromosome"/>
</dbReference>
<evidence type="ECO:0000256" key="2">
    <source>
        <dbReference type="ARBA" id="ARBA00005675"/>
    </source>
</evidence>
<evidence type="ECO:0000256" key="5">
    <source>
        <dbReference type="ARBA" id="ARBA00022741"/>
    </source>
</evidence>